<accession>A0A6V8L0Q4</accession>
<gene>
    <name evidence="2" type="ORF">Phou_104950</name>
</gene>
<reference evidence="2 3" key="2">
    <citation type="submission" date="2020-03" db="EMBL/GenBank/DDBJ databases">
        <authorList>
            <person name="Ichikawa N."/>
            <person name="Kimura A."/>
            <person name="Kitahashi Y."/>
            <person name="Uohara A."/>
        </authorList>
    </citation>
    <scope>NUCLEOTIDE SEQUENCE [LARGE SCALE GENOMIC DNA]</scope>
    <source>
        <strain evidence="2 3">NBRC 108639</strain>
    </source>
</reference>
<dbReference type="Gene3D" id="2.130.10.10">
    <property type="entry name" value="YVTN repeat-like/Quinoprotein amine dehydrogenase"/>
    <property type="match status" value="1"/>
</dbReference>
<dbReference type="EMBL" id="BLPF01000005">
    <property type="protein sequence ID" value="GFJ86315.1"/>
    <property type="molecule type" value="Genomic_DNA"/>
</dbReference>
<feature type="transmembrane region" description="Helical" evidence="1">
    <location>
        <begin position="27"/>
        <end position="50"/>
    </location>
</feature>
<dbReference type="InterPro" id="IPR011044">
    <property type="entry name" value="Quino_amine_DH_bsu"/>
</dbReference>
<organism evidence="2 3">
    <name type="scientific">Phytohabitans houttuyneae</name>
    <dbReference type="NCBI Taxonomy" id="1076126"/>
    <lineage>
        <taxon>Bacteria</taxon>
        <taxon>Bacillati</taxon>
        <taxon>Actinomycetota</taxon>
        <taxon>Actinomycetes</taxon>
        <taxon>Micromonosporales</taxon>
        <taxon>Micromonosporaceae</taxon>
    </lineage>
</organism>
<protein>
    <submittedName>
        <fullName evidence="2">Uncharacterized protein</fullName>
    </submittedName>
</protein>
<dbReference type="AlphaFoldDB" id="A0A6V8L0Q4"/>
<sequence>MVTTGIGTAEVAGASPVKGRKLKRGGIVTIATVLGLVAAMGLTILGLGAADHAVASYDASSWLWSSLRSEMARVNGVTGRVDTRLQIPKGQGHKMQVSQTDRFLILRDLTTGTVSSLDLATLQITATTKTVAGVGVSVALQDDKAFVVDAVQGVVRQLDPVRSRRSVRRCTTRRA</sequence>
<proteinExistence type="predicted"/>
<evidence type="ECO:0000256" key="1">
    <source>
        <dbReference type="SAM" id="Phobius"/>
    </source>
</evidence>
<evidence type="ECO:0000313" key="3">
    <source>
        <dbReference type="Proteomes" id="UP000482800"/>
    </source>
</evidence>
<name>A0A6V8L0Q4_9ACTN</name>
<dbReference type="SUPFAM" id="SSF50969">
    <property type="entry name" value="YVTN repeat-like/Quinoprotein amine dehydrogenase"/>
    <property type="match status" value="1"/>
</dbReference>
<keyword evidence="1" id="KW-0812">Transmembrane</keyword>
<evidence type="ECO:0000313" key="2">
    <source>
        <dbReference type="EMBL" id="GFJ86315.1"/>
    </source>
</evidence>
<dbReference type="InterPro" id="IPR015943">
    <property type="entry name" value="WD40/YVTN_repeat-like_dom_sf"/>
</dbReference>
<keyword evidence="1" id="KW-0472">Membrane</keyword>
<keyword evidence="1" id="KW-1133">Transmembrane helix</keyword>
<comment type="caution">
    <text evidence="2">The sequence shown here is derived from an EMBL/GenBank/DDBJ whole genome shotgun (WGS) entry which is preliminary data.</text>
</comment>
<dbReference type="Proteomes" id="UP000482800">
    <property type="component" value="Unassembled WGS sequence"/>
</dbReference>
<keyword evidence="3" id="KW-1185">Reference proteome</keyword>
<reference evidence="2 3" key="1">
    <citation type="submission" date="2020-03" db="EMBL/GenBank/DDBJ databases">
        <title>Whole genome shotgun sequence of Phytohabitans houttuyneae NBRC 108639.</title>
        <authorList>
            <person name="Komaki H."/>
            <person name="Tamura T."/>
        </authorList>
    </citation>
    <scope>NUCLEOTIDE SEQUENCE [LARGE SCALE GENOMIC DNA]</scope>
    <source>
        <strain evidence="2 3">NBRC 108639</strain>
    </source>
</reference>